<protein>
    <submittedName>
        <fullName evidence="1">Uncharacterized protein</fullName>
    </submittedName>
</protein>
<keyword evidence="2" id="KW-1185">Reference proteome</keyword>
<sequence length="53" mass="6206">MDVLDEFYGRNPWARGYFDDATQKERQLMKIQIDIPNRFQDASRRQGSESPGA</sequence>
<evidence type="ECO:0000313" key="2">
    <source>
        <dbReference type="Proteomes" id="UP000093476"/>
    </source>
</evidence>
<accession>A0A1C0U8M8</accession>
<gene>
    <name evidence="1" type="ORF">Ppb6_00546</name>
</gene>
<dbReference type="EMBL" id="LOMY01000018">
    <property type="protein sequence ID" value="OCQ54235.1"/>
    <property type="molecule type" value="Genomic_DNA"/>
</dbReference>
<dbReference type="STRING" id="286156.Ppb6_00546"/>
<evidence type="ECO:0000313" key="1">
    <source>
        <dbReference type="EMBL" id="OCQ54235.1"/>
    </source>
</evidence>
<organism evidence="1 2">
    <name type="scientific">Photorhabdus australis subsp. thailandensis</name>
    <dbReference type="NCBI Taxonomy" id="2805096"/>
    <lineage>
        <taxon>Bacteria</taxon>
        <taxon>Pseudomonadati</taxon>
        <taxon>Pseudomonadota</taxon>
        <taxon>Gammaproteobacteria</taxon>
        <taxon>Enterobacterales</taxon>
        <taxon>Morganellaceae</taxon>
        <taxon>Photorhabdus</taxon>
    </lineage>
</organism>
<comment type="caution">
    <text evidence="1">The sequence shown here is derived from an EMBL/GenBank/DDBJ whole genome shotgun (WGS) entry which is preliminary data.</text>
</comment>
<dbReference type="AlphaFoldDB" id="A0A1C0U8M8"/>
<dbReference type="Proteomes" id="UP000093476">
    <property type="component" value="Unassembled WGS sequence"/>
</dbReference>
<proteinExistence type="predicted"/>
<dbReference type="PATRIC" id="fig|286156.4.peg.632"/>
<name>A0A1C0U8M8_9GAMM</name>
<reference evidence="1 2" key="1">
    <citation type="submission" date="2015-12" db="EMBL/GenBank/DDBJ databases">
        <title>Genome comparisons provide insights into the role of secondary metabolites in the pathogenic phase of the Photorhabdus life cycle.</title>
        <authorList>
            <person name="Tobias N.J."/>
            <person name="Mishra B."/>
            <person name="Gupta D.K."/>
            <person name="Thines M."/>
            <person name="Stinear T.P."/>
            <person name="Bode H.B."/>
        </authorList>
    </citation>
    <scope>NUCLEOTIDE SEQUENCE [LARGE SCALE GENOMIC DNA]</scope>
    <source>
        <strain evidence="1 2">PB68.1</strain>
    </source>
</reference>